<reference evidence="2" key="1">
    <citation type="journal article" date="2023" name="G3 (Bethesda)">
        <title>A reference genome for the long-term kleptoplast-retaining sea slug Elysia crispata morphotype clarki.</title>
        <authorList>
            <person name="Eastman K.E."/>
            <person name="Pendleton A.L."/>
            <person name="Shaikh M.A."/>
            <person name="Suttiyut T."/>
            <person name="Ogas R."/>
            <person name="Tomko P."/>
            <person name="Gavelis G."/>
            <person name="Widhalm J.R."/>
            <person name="Wisecaver J.H."/>
        </authorList>
    </citation>
    <scope>NUCLEOTIDE SEQUENCE</scope>
    <source>
        <strain evidence="2">ECLA1</strain>
    </source>
</reference>
<dbReference type="Proteomes" id="UP001283361">
    <property type="component" value="Unassembled WGS sequence"/>
</dbReference>
<name>A0AAE0ZRC3_9GAST</name>
<organism evidence="2 3">
    <name type="scientific">Elysia crispata</name>
    <name type="common">lettuce slug</name>
    <dbReference type="NCBI Taxonomy" id="231223"/>
    <lineage>
        <taxon>Eukaryota</taxon>
        <taxon>Metazoa</taxon>
        <taxon>Spiralia</taxon>
        <taxon>Lophotrochozoa</taxon>
        <taxon>Mollusca</taxon>
        <taxon>Gastropoda</taxon>
        <taxon>Heterobranchia</taxon>
        <taxon>Euthyneura</taxon>
        <taxon>Panpulmonata</taxon>
        <taxon>Sacoglossa</taxon>
        <taxon>Placobranchoidea</taxon>
        <taxon>Plakobranchidae</taxon>
        <taxon>Elysia</taxon>
    </lineage>
</organism>
<feature type="region of interest" description="Disordered" evidence="1">
    <location>
        <begin position="1"/>
        <end position="29"/>
    </location>
</feature>
<proteinExistence type="predicted"/>
<dbReference type="AlphaFoldDB" id="A0AAE0ZRC3"/>
<keyword evidence="3" id="KW-1185">Reference proteome</keyword>
<comment type="caution">
    <text evidence="2">The sequence shown here is derived from an EMBL/GenBank/DDBJ whole genome shotgun (WGS) entry which is preliminary data.</text>
</comment>
<dbReference type="EMBL" id="JAWDGP010003468">
    <property type="protein sequence ID" value="KAK3774124.1"/>
    <property type="molecule type" value="Genomic_DNA"/>
</dbReference>
<evidence type="ECO:0000313" key="3">
    <source>
        <dbReference type="Proteomes" id="UP001283361"/>
    </source>
</evidence>
<feature type="compositionally biased region" description="Basic and acidic residues" evidence="1">
    <location>
        <begin position="14"/>
        <end position="29"/>
    </location>
</feature>
<sequence length="114" mass="12547">MDGQMVKSLADSLFSREEEERHQRNLNEDEQLKNQVAEAQVMGVTYQTSSDESGKQVNCFGAPRSISSGTSLEQLDPGQLIQLKKLIPTVIAGEATPTSQTVVLDLYAQCVFLE</sequence>
<evidence type="ECO:0000313" key="2">
    <source>
        <dbReference type="EMBL" id="KAK3774124.1"/>
    </source>
</evidence>
<accession>A0AAE0ZRC3</accession>
<evidence type="ECO:0000256" key="1">
    <source>
        <dbReference type="SAM" id="MobiDB-lite"/>
    </source>
</evidence>
<gene>
    <name evidence="2" type="ORF">RRG08_065784</name>
</gene>
<protein>
    <submittedName>
        <fullName evidence="2">Uncharacterized protein</fullName>
    </submittedName>
</protein>